<dbReference type="Proteomes" id="UP001207468">
    <property type="component" value="Unassembled WGS sequence"/>
</dbReference>
<sequence length="161" mass="16648">MREVVVAAVDVAACCSELRQGESRRWMMHQQKWRERRAASPACVAVALTPSGRGVEDVSIASGIGGGTRGRWRASGWGDETRGGGRRASYGRDGGGDTDVTATGDTDAPAAGVKTAAGDTETEGTWTVPTVGAADETEMETAEAEGTDEALDETVASVDEG</sequence>
<proteinExistence type="predicted"/>
<gene>
    <name evidence="1" type="ORF">F5148DRAFT_1151784</name>
</gene>
<name>A0ACC0U0G6_9AGAM</name>
<evidence type="ECO:0000313" key="1">
    <source>
        <dbReference type="EMBL" id="KAI9454176.1"/>
    </source>
</evidence>
<keyword evidence="2" id="KW-1185">Reference proteome</keyword>
<accession>A0ACC0U0G6</accession>
<protein>
    <submittedName>
        <fullName evidence="1">Uncharacterized protein</fullName>
    </submittedName>
</protein>
<evidence type="ECO:0000313" key="2">
    <source>
        <dbReference type="Proteomes" id="UP001207468"/>
    </source>
</evidence>
<organism evidence="1 2">
    <name type="scientific">Russula earlei</name>
    <dbReference type="NCBI Taxonomy" id="71964"/>
    <lineage>
        <taxon>Eukaryota</taxon>
        <taxon>Fungi</taxon>
        <taxon>Dikarya</taxon>
        <taxon>Basidiomycota</taxon>
        <taxon>Agaricomycotina</taxon>
        <taxon>Agaricomycetes</taxon>
        <taxon>Russulales</taxon>
        <taxon>Russulaceae</taxon>
        <taxon>Russula</taxon>
    </lineage>
</organism>
<comment type="caution">
    <text evidence="1">The sequence shown here is derived from an EMBL/GenBank/DDBJ whole genome shotgun (WGS) entry which is preliminary data.</text>
</comment>
<dbReference type="EMBL" id="JAGFNK010000281">
    <property type="protein sequence ID" value="KAI9454176.1"/>
    <property type="molecule type" value="Genomic_DNA"/>
</dbReference>
<reference evidence="1" key="1">
    <citation type="submission" date="2021-03" db="EMBL/GenBank/DDBJ databases">
        <title>Evolutionary priming and transition to the ectomycorrhizal habit in an iconic lineage of mushroom-forming fungi: is preadaptation a requirement?</title>
        <authorList>
            <consortium name="DOE Joint Genome Institute"/>
            <person name="Looney B.P."/>
            <person name="Miyauchi S."/>
            <person name="Morin E."/>
            <person name="Drula E."/>
            <person name="Courty P.E."/>
            <person name="Chicoki N."/>
            <person name="Fauchery L."/>
            <person name="Kohler A."/>
            <person name="Kuo A."/>
            <person name="LaButti K."/>
            <person name="Pangilinan J."/>
            <person name="Lipzen A."/>
            <person name="Riley R."/>
            <person name="Andreopoulos W."/>
            <person name="He G."/>
            <person name="Johnson J."/>
            <person name="Barry K.W."/>
            <person name="Grigoriev I.V."/>
            <person name="Nagy L."/>
            <person name="Hibbett D."/>
            <person name="Henrissat B."/>
            <person name="Matheny P.B."/>
            <person name="Labbe J."/>
            <person name="Martin A.F."/>
        </authorList>
    </citation>
    <scope>NUCLEOTIDE SEQUENCE</scope>
    <source>
        <strain evidence="1">BPL698</strain>
    </source>
</reference>